<dbReference type="GO" id="GO:0046983">
    <property type="term" value="F:protein dimerization activity"/>
    <property type="evidence" value="ECO:0007669"/>
    <property type="project" value="InterPro"/>
</dbReference>
<dbReference type="PANTHER" id="PTHR23272">
    <property type="entry name" value="BED FINGER-RELATED"/>
    <property type="match status" value="1"/>
</dbReference>
<dbReference type="InterPro" id="IPR012337">
    <property type="entry name" value="RNaseH-like_sf"/>
</dbReference>
<dbReference type="SUPFAM" id="SSF53098">
    <property type="entry name" value="Ribonuclease H-like"/>
    <property type="match status" value="1"/>
</dbReference>
<proteinExistence type="predicted"/>
<protein>
    <submittedName>
        <fullName evidence="2">Os02g0100400 protein</fullName>
    </submittedName>
</protein>
<dbReference type="EMBL" id="AP008208">
    <property type="protein sequence ID" value="BAH91495.1"/>
    <property type="molecule type" value="Genomic_DNA"/>
</dbReference>
<feature type="domain" description="HAT C-terminal dimerisation" evidence="1">
    <location>
        <begin position="2"/>
        <end position="50"/>
    </location>
</feature>
<gene>
    <name evidence="2" type="ordered locus">Os02g0100400</name>
</gene>
<reference evidence="2 3" key="1">
    <citation type="journal article" date="2005" name="Nature">
        <title>The map-based sequence of the rice genome.</title>
        <authorList>
            <consortium name="International rice genome sequencing project (IRGSP)"/>
            <person name="Matsumoto T."/>
            <person name="Wu J."/>
            <person name="Kanamori H."/>
            <person name="Katayose Y."/>
            <person name="Fujisawa M."/>
            <person name="Namiki N."/>
            <person name="Mizuno H."/>
            <person name="Yamamoto K."/>
            <person name="Antonio B.A."/>
            <person name="Baba T."/>
            <person name="Sakata K."/>
            <person name="Nagamura Y."/>
            <person name="Aoki H."/>
            <person name="Arikawa K."/>
            <person name="Arita K."/>
            <person name="Bito T."/>
            <person name="Chiden Y."/>
            <person name="Fujitsuka N."/>
            <person name="Fukunaka R."/>
            <person name="Hamada M."/>
            <person name="Harada C."/>
            <person name="Hayashi A."/>
            <person name="Hijishita S."/>
            <person name="Honda M."/>
            <person name="Hosokawa S."/>
            <person name="Ichikawa Y."/>
            <person name="Idonuma A."/>
            <person name="Iijima M."/>
            <person name="Ikeda M."/>
            <person name="Ikeno M."/>
            <person name="Ito K."/>
            <person name="Ito S."/>
            <person name="Ito T."/>
            <person name="Ito Y."/>
            <person name="Ito Y."/>
            <person name="Iwabuchi A."/>
            <person name="Kamiya K."/>
            <person name="Karasawa W."/>
            <person name="Kurita K."/>
            <person name="Katagiri S."/>
            <person name="Kikuta A."/>
            <person name="Kobayashi H."/>
            <person name="Kobayashi N."/>
            <person name="Machita K."/>
            <person name="Maehara T."/>
            <person name="Masukawa M."/>
            <person name="Mizubayashi T."/>
            <person name="Mukai Y."/>
            <person name="Nagasaki H."/>
            <person name="Nagata Y."/>
            <person name="Naito S."/>
            <person name="Nakashima M."/>
            <person name="Nakama Y."/>
            <person name="Nakamichi Y."/>
            <person name="Nakamura M."/>
            <person name="Meguro A."/>
            <person name="Negishi M."/>
            <person name="Ohta I."/>
            <person name="Ohta T."/>
            <person name="Okamoto M."/>
            <person name="Ono N."/>
            <person name="Saji S."/>
            <person name="Sakaguchi M."/>
            <person name="Sakai K."/>
            <person name="Shibata M."/>
            <person name="Shimokawa T."/>
            <person name="Song J."/>
            <person name="Takazaki Y."/>
            <person name="Terasawa K."/>
            <person name="Tsugane M."/>
            <person name="Tsuji K."/>
            <person name="Ueda S."/>
            <person name="Waki K."/>
            <person name="Yamagata H."/>
            <person name="Yamamoto M."/>
            <person name="Yamamoto S."/>
            <person name="Yamane H."/>
            <person name="Yoshiki S."/>
            <person name="Yoshihara R."/>
            <person name="Yukawa K."/>
            <person name="Zhong H."/>
            <person name="Yano M."/>
            <person name="Yuan Q."/>
            <person name="Ouyang S."/>
            <person name="Liu J."/>
            <person name="Jones K.M."/>
            <person name="Gansberger K."/>
            <person name="Moffat K."/>
            <person name="Hill J."/>
            <person name="Bera J."/>
            <person name="Fadrosh D."/>
            <person name="Jin S."/>
            <person name="Johri S."/>
            <person name="Kim M."/>
            <person name="Overton L."/>
            <person name="Reardon M."/>
            <person name="Tsitrin T."/>
            <person name="Vuong H."/>
            <person name="Weaver B."/>
            <person name="Ciecko A."/>
            <person name="Tallon L."/>
            <person name="Jackson J."/>
            <person name="Pai G."/>
            <person name="Aken S.V."/>
            <person name="Utterback T."/>
            <person name="Reidmuller S."/>
            <person name="Feldblyum T."/>
            <person name="Hsiao J."/>
            <person name="Zismann V."/>
            <person name="Iobst S."/>
            <person name="de Vazeille A.R."/>
            <person name="Buell C.R."/>
            <person name="Ying K."/>
            <person name="Li Y."/>
            <person name="Lu T."/>
            <person name="Huang Y."/>
            <person name="Zhao Q."/>
            <person name="Feng Q."/>
            <person name="Zhang L."/>
            <person name="Zhu J."/>
            <person name="Weng Q."/>
            <person name="Mu J."/>
            <person name="Lu Y."/>
            <person name="Fan D."/>
            <person name="Liu Y."/>
            <person name="Guan J."/>
            <person name="Zhang Y."/>
            <person name="Yu S."/>
            <person name="Liu X."/>
            <person name="Zhang Y."/>
            <person name="Hong G."/>
            <person name="Han B."/>
            <person name="Choisne N."/>
            <person name="Demange N."/>
            <person name="Orjeda G."/>
            <person name="Samain S."/>
            <person name="Cattolico L."/>
            <person name="Pelletier E."/>
            <person name="Couloux A."/>
            <person name="Segurens B."/>
            <person name="Wincker P."/>
            <person name="D'Hont A."/>
            <person name="Scarpelli C."/>
            <person name="Weissenbach J."/>
            <person name="Salanoubat M."/>
            <person name="Quetier F."/>
            <person name="Yu Y."/>
            <person name="Kim H.R."/>
            <person name="Rambo T."/>
            <person name="Currie J."/>
            <person name="Collura K."/>
            <person name="Luo M."/>
            <person name="Yang T."/>
            <person name="Ammiraju J.S.S."/>
            <person name="Engler F."/>
            <person name="Soderlund C."/>
            <person name="Wing R.A."/>
            <person name="Palmer L.E."/>
            <person name="de la Bastide M."/>
            <person name="Spiegel L."/>
            <person name="Nascimento L."/>
            <person name="Zutavern T."/>
            <person name="O'Shaughnessy A."/>
            <person name="Dike S."/>
            <person name="Dedhia N."/>
            <person name="Preston R."/>
            <person name="Balija V."/>
            <person name="McCombie W.R."/>
            <person name="Chow T."/>
            <person name="Chen H."/>
            <person name="Chung M."/>
            <person name="Chen C."/>
            <person name="Shaw J."/>
            <person name="Wu H."/>
            <person name="Hsiao K."/>
            <person name="Chao Y."/>
            <person name="Chu M."/>
            <person name="Cheng C."/>
            <person name="Hour A."/>
            <person name="Lee P."/>
            <person name="Lin S."/>
            <person name="Lin Y."/>
            <person name="Liou J."/>
            <person name="Liu S."/>
            <person name="Hsing Y."/>
            <person name="Raghuvanshi S."/>
            <person name="Mohanty A."/>
            <person name="Bharti A.K."/>
            <person name="Gaur A."/>
            <person name="Gupta V."/>
            <person name="Kumar D."/>
            <person name="Ravi V."/>
            <person name="Vij S."/>
            <person name="Kapur A."/>
            <person name="Khurana P."/>
            <person name="Khurana P."/>
            <person name="Khurana J.P."/>
            <person name="Tyagi A.K."/>
            <person name="Gaikwad K."/>
            <person name="Singh A."/>
            <person name="Dalal V."/>
            <person name="Srivastava S."/>
            <person name="Dixit A."/>
            <person name="Pal A.K."/>
            <person name="Ghazi I.A."/>
            <person name="Yadav M."/>
            <person name="Pandit A."/>
            <person name="Bhargava A."/>
            <person name="Sureshbabu K."/>
            <person name="Batra K."/>
            <person name="Sharma T.R."/>
            <person name="Mohapatra T."/>
            <person name="Singh N.K."/>
            <person name="Messing J."/>
            <person name="Nelson A.B."/>
            <person name="Fuks G."/>
            <person name="Kavchok S."/>
            <person name="Keizer G."/>
            <person name="Linton E."/>
            <person name="Llaca V."/>
            <person name="Song R."/>
            <person name="Tanyolac B."/>
            <person name="Young S."/>
            <person name="Ho-Il K."/>
            <person name="Hahn J.H."/>
            <person name="Sangsakoo G."/>
            <person name="Vanavichit A."/>
            <person name="de Mattos Luiz.A.T."/>
            <person name="Zimmer P.D."/>
            <person name="Malone G."/>
            <person name="Dellagostin O."/>
            <person name="de Oliveira A.C."/>
            <person name="Bevan M."/>
            <person name="Bancroft I."/>
            <person name="Minx P."/>
            <person name="Cordum H."/>
            <person name="Wilson R."/>
            <person name="Cheng Z."/>
            <person name="Jin W."/>
            <person name="Jiang J."/>
            <person name="Leong S.A."/>
            <person name="Iwama H."/>
            <person name="Gojobori T."/>
            <person name="Itoh T."/>
            <person name="Niimura Y."/>
            <person name="Fujii Y."/>
            <person name="Habara T."/>
            <person name="Sakai H."/>
            <person name="Sato Y."/>
            <person name="Wilson G."/>
            <person name="Kumar K."/>
            <person name="McCouch S."/>
            <person name="Juretic N."/>
            <person name="Hoen D."/>
            <person name="Wright S."/>
            <person name="Bruskiewich R."/>
            <person name="Bureau T."/>
            <person name="Miyao A."/>
            <person name="Hirochika H."/>
            <person name="Nishikawa T."/>
            <person name="Kadowaki K."/>
            <person name="Sugiura M."/>
            <person name="Burr B."/>
            <person name="Sasaki T."/>
        </authorList>
    </citation>
    <scope>NUCLEOTIDE SEQUENCE [LARGE SCALE GENOMIC DNA]</scope>
    <source>
        <strain evidence="3">cv. Nipponbare</strain>
    </source>
</reference>
<reference evidence="3" key="2">
    <citation type="journal article" date="2008" name="Nucleic Acids Res.">
        <title>The rice annotation project database (RAP-DB): 2008 update.</title>
        <authorList>
            <consortium name="The rice annotation project (RAP)"/>
        </authorList>
    </citation>
    <scope>GENOME REANNOTATION</scope>
    <source>
        <strain evidence="3">cv. Nipponbare</strain>
    </source>
</reference>
<accession>C7IZ26</accession>
<evidence type="ECO:0000259" key="1">
    <source>
        <dbReference type="Pfam" id="PF05699"/>
    </source>
</evidence>
<evidence type="ECO:0000313" key="2">
    <source>
        <dbReference type="EMBL" id="BAH91495.1"/>
    </source>
</evidence>
<dbReference type="Proteomes" id="UP000000763">
    <property type="component" value="Chromosome 2"/>
</dbReference>
<feature type="non-terminal residue" evidence="2">
    <location>
        <position position="1"/>
    </location>
</feature>
<dbReference type="KEGG" id="dosa:Os02g0100400"/>
<dbReference type="Pfam" id="PF05699">
    <property type="entry name" value="Dimer_Tnp_hAT"/>
    <property type="match status" value="1"/>
</dbReference>
<dbReference type="AlphaFoldDB" id="C7IZ26"/>
<sequence>HEHKHKYPILSILVRDVLTVPVSTISSESAFSLTGRIIEERRRRLGPDMV</sequence>
<dbReference type="InterPro" id="IPR008906">
    <property type="entry name" value="HATC_C_dom"/>
</dbReference>
<dbReference type="PANTHER" id="PTHR23272:SF104">
    <property type="entry name" value="HAT FAMILY DIMERISATION DOMAIN CONTAINING PROTEIN, EXPRESSED"/>
    <property type="match status" value="1"/>
</dbReference>
<evidence type="ECO:0000313" key="3">
    <source>
        <dbReference type="Proteomes" id="UP000000763"/>
    </source>
</evidence>
<organism evidence="2 3">
    <name type="scientific">Oryza sativa subsp. japonica</name>
    <name type="common">Rice</name>
    <dbReference type="NCBI Taxonomy" id="39947"/>
    <lineage>
        <taxon>Eukaryota</taxon>
        <taxon>Viridiplantae</taxon>
        <taxon>Streptophyta</taxon>
        <taxon>Embryophyta</taxon>
        <taxon>Tracheophyta</taxon>
        <taxon>Spermatophyta</taxon>
        <taxon>Magnoliopsida</taxon>
        <taxon>Liliopsida</taxon>
        <taxon>Poales</taxon>
        <taxon>Poaceae</taxon>
        <taxon>BOP clade</taxon>
        <taxon>Oryzoideae</taxon>
        <taxon>Oryzeae</taxon>
        <taxon>Oryzinae</taxon>
        <taxon>Oryza</taxon>
        <taxon>Oryza sativa</taxon>
    </lineage>
</organism>
<name>C7IZ26_ORYSJ</name>